<dbReference type="AlphaFoldDB" id="A0A7R7XB38"/>
<dbReference type="EMBL" id="AP024443">
    <property type="protein sequence ID" value="BCS18152.1"/>
    <property type="molecule type" value="Genomic_DNA"/>
</dbReference>
<accession>A0A7R7XB38</accession>
<keyword evidence="3" id="KW-1185">Reference proteome</keyword>
<reference evidence="2" key="1">
    <citation type="submission" date="2021-01" db="EMBL/GenBank/DDBJ databases">
        <authorList>
            <consortium name="Aspergillus puulaauensis MK2 genome sequencing consortium"/>
            <person name="Kazuki M."/>
            <person name="Futagami T."/>
        </authorList>
    </citation>
    <scope>NUCLEOTIDE SEQUENCE</scope>
    <source>
        <strain evidence="2">MK2</strain>
    </source>
</reference>
<proteinExistence type="predicted"/>
<gene>
    <name evidence="2" type="ORF">APUU_10980A</name>
</gene>
<reference evidence="2" key="2">
    <citation type="submission" date="2021-02" db="EMBL/GenBank/DDBJ databases">
        <title>Aspergillus puulaauensis MK2 genome sequence.</title>
        <authorList>
            <person name="Futagami T."/>
            <person name="Mori K."/>
            <person name="Kadooka C."/>
            <person name="Tanaka T."/>
        </authorList>
    </citation>
    <scope>NUCLEOTIDE SEQUENCE</scope>
    <source>
        <strain evidence="2">MK2</strain>
    </source>
</reference>
<sequence length="451" mass="50957">MSDKKRAGVGPYRRDPAIVPMLYGEGFGWYYAPDGKRYYGCGKITEVGDCHDSRYIYCHVRPKFNRDDGIYAFFDPATGESMPKNCLPGSLNPEYCRIWYLLKDRCLPVFNGAPEVGEHSPGLHQMANGTTYKGIGRTVFPKRAGVTWLSIVEPIPGETEGCYQFFGCRGRNDMPEWAFPRGPYPGFEKTRKETERLPDEQVRASFGYLGISYMPNLGDEAIGSYVAPDGQWYVGKGKIVALGWNPFALGCNSYIYVEPIPGKHGGEYDFALLYTNERMANFADSPRPGEGQLPSQEKETDSSMPGWPPWNRWRDFPRIERIPALGEEYPGRYLPPTAPRREFYLGVGKVVKTGTTEHGRIFVQVEPIEGKEDGNYRFFDPFTGKDMPEVYLPWAPGNRIRLRSKKDKEDVEIRLWFFTRELTSATADVADSTCESDGTSTLGSFSMSDSE</sequence>
<feature type="compositionally biased region" description="Polar residues" evidence="1">
    <location>
        <begin position="433"/>
        <end position="451"/>
    </location>
</feature>
<name>A0A7R7XB38_9EURO</name>
<dbReference type="GeneID" id="64968157"/>
<feature type="region of interest" description="Disordered" evidence="1">
    <location>
        <begin position="283"/>
        <end position="306"/>
    </location>
</feature>
<protein>
    <submittedName>
        <fullName evidence="2">Uncharacterized protein</fullName>
    </submittedName>
</protein>
<feature type="region of interest" description="Disordered" evidence="1">
    <location>
        <begin position="431"/>
        <end position="451"/>
    </location>
</feature>
<evidence type="ECO:0000313" key="2">
    <source>
        <dbReference type="EMBL" id="BCS18152.1"/>
    </source>
</evidence>
<dbReference type="KEGG" id="apuu:APUU_10980A"/>
<dbReference type="OrthoDB" id="4509699at2759"/>
<organism evidence="2 3">
    <name type="scientific">Aspergillus puulaauensis</name>
    <dbReference type="NCBI Taxonomy" id="1220207"/>
    <lineage>
        <taxon>Eukaryota</taxon>
        <taxon>Fungi</taxon>
        <taxon>Dikarya</taxon>
        <taxon>Ascomycota</taxon>
        <taxon>Pezizomycotina</taxon>
        <taxon>Eurotiomycetes</taxon>
        <taxon>Eurotiomycetidae</taxon>
        <taxon>Eurotiales</taxon>
        <taxon>Aspergillaceae</taxon>
        <taxon>Aspergillus</taxon>
    </lineage>
</organism>
<evidence type="ECO:0000256" key="1">
    <source>
        <dbReference type="SAM" id="MobiDB-lite"/>
    </source>
</evidence>
<evidence type="ECO:0000313" key="3">
    <source>
        <dbReference type="Proteomes" id="UP000654913"/>
    </source>
</evidence>
<dbReference type="Proteomes" id="UP000654913">
    <property type="component" value="Chromosome 1"/>
</dbReference>
<dbReference type="RefSeq" id="XP_041550346.1">
    <property type="nucleotide sequence ID" value="XM_041706818.1"/>
</dbReference>